<dbReference type="HOGENOM" id="CLU_2254990_0_0_1"/>
<dbReference type="PaxDb" id="4113-PGSC0003DMT400089541"/>
<feature type="compositionally biased region" description="Basic residues" evidence="1">
    <location>
        <begin position="59"/>
        <end position="70"/>
    </location>
</feature>
<reference evidence="2" key="2">
    <citation type="submission" date="2015-06" db="UniProtKB">
        <authorList>
            <consortium name="EnsemblPlants"/>
        </authorList>
    </citation>
    <scope>IDENTIFICATION</scope>
    <source>
        <strain evidence="2">DM1-3 516 R44</strain>
    </source>
</reference>
<evidence type="ECO:0000313" key="3">
    <source>
        <dbReference type="Proteomes" id="UP000011115"/>
    </source>
</evidence>
<name>M1DID5_SOLTU</name>
<dbReference type="AlphaFoldDB" id="M1DID5"/>
<proteinExistence type="predicted"/>
<dbReference type="Proteomes" id="UP000011115">
    <property type="component" value="Unassembled WGS sequence"/>
</dbReference>
<keyword evidence="3" id="KW-1185">Reference proteome</keyword>
<evidence type="ECO:0000313" key="2">
    <source>
        <dbReference type="EnsemblPlants" id="PGSC0003DMT400089541"/>
    </source>
</evidence>
<evidence type="ECO:0000256" key="1">
    <source>
        <dbReference type="SAM" id="MobiDB-lite"/>
    </source>
</evidence>
<protein>
    <submittedName>
        <fullName evidence="2">Uncharacterized protein</fullName>
    </submittedName>
</protein>
<feature type="region of interest" description="Disordered" evidence="1">
    <location>
        <begin position="59"/>
        <end position="104"/>
    </location>
</feature>
<organism evidence="2 3">
    <name type="scientific">Solanum tuberosum</name>
    <name type="common">Potato</name>
    <dbReference type="NCBI Taxonomy" id="4113"/>
    <lineage>
        <taxon>Eukaryota</taxon>
        <taxon>Viridiplantae</taxon>
        <taxon>Streptophyta</taxon>
        <taxon>Embryophyta</taxon>
        <taxon>Tracheophyta</taxon>
        <taxon>Spermatophyta</taxon>
        <taxon>Magnoliopsida</taxon>
        <taxon>eudicotyledons</taxon>
        <taxon>Gunneridae</taxon>
        <taxon>Pentapetalae</taxon>
        <taxon>asterids</taxon>
        <taxon>lamiids</taxon>
        <taxon>Solanales</taxon>
        <taxon>Solanaceae</taxon>
        <taxon>Solanoideae</taxon>
        <taxon>Solaneae</taxon>
        <taxon>Solanum</taxon>
    </lineage>
</organism>
<feature type="compositionally biased region" description="Basic and acidic residues" evidence="1">
    <location>
        <begin position="73"/>
        <end position="83"/>
    </location>
</feature>
<dbReference type="EnsemblPlants" id="PGSC0003DMT400089541">
    <property type="protein sequence ID" value="PGSC0003DMT400089541"/>
    <property type="gene ID" value="PGSC0003DMG400039112"/>
</dbReference>
<dbReference type="Gramene" id="PGSC0003DMT400089541">
    <property type="protein sequence ID" value="PGSC0003DMT400089541"/>
    <property type="gene ID" value="PGSC0003DMG400039112"/>
</dbReference>
<dbReference type="InParanoid" id="M1DID5"/>
<sequence length="104" mass="11487">MCKRSIDEGIFALLAKKPKSNKGKCVSPPNPINITNDIDEFERNIKGKGIVLFAHPQKHVKQPARFKGFSKSKLVDEPTNSDKDDSDFPSSKSLGDTDVDEEGI</sequence>
<accession>M1DID5</accession>
<reference evidence="3" key="1">
    <citation type="journal article" date="2011" name="Nature">
        <title>Genome sequence and analysis of the tuber crop potato.</title>
        <authorList>
            <consortium name="The Potato Genome Sequencing Consortium"/>
        </authorList>
    </citation>
    <scope>NUCLEOTIDE SEQUENCE [LARGE SCALE GENOMIC DNA]</scope>
    <source>
        <strain evidence="3">cv. DM1-3 516 R44</strain>
    </source>
</reference>